<evidence type="ECO:0000313" key="4">
    <source>
        <dbReference type="Proteomes" id="UP000317369"/>
    </source>
</evidence>
<sequence precursor="true">MTNSPVTFKTSYLLAAFCSMSLTAPAFAGFVATAPLDIEYQIGSGTEPYDINVGGGAYTVDIGADIVGAGPNGSHLVDLTNPAISDWLKTDQPTTVNFDGKVAINAIKPGFYAIYTTSTDDLNLNFSDTALLQVDSTGAHTYAIFSSQGNVNLNDFAGDLTVNSGDSSGQSFANGIYAQNDIIADSITTDSSINVSGTGTNVYGIRSDSGNIDITNAFAGDITVDAGANGSNESYAYGLYANGDINIGSVSSDSHIDITGTGNFVFGMVSGGNISIANPFAGDITVNAGDSSGQSFANGLYTTLNINLDSVTSDSQIVVTGTGNSVYGFNALLGDINITNDFAGDLIVNAGQNGSGESAAYGLYAWNDISIGSVNSGSQILVTGTGHGVYGLYASNGHIDITNAFAGDITVDAGANGSNESFAYGLYANGDINIGSVASDSHIDVTGTGSDVYGLYSNSGNINIIGNFAGTIAAQGTDNVYGIFAPSLSIQNITGTISATATDIDGHAAAITTESWDGSAWSGSAASDDTVTLSSGANIIGDIRLGDNDNTAGPGDLPTDDTLTLQGAGTFNHNLYGIETLVIQQDIGTTSATDEVWTLNLLDAADDGSQQLNTLTTIDIQHGLLATNGNLQTENLNVETGGGLFFNLHSADGTTDTINAGNVTFAEGAIIRTQLDGVLIEDTTFTLVTTDTGITIDSSGDVADLINVLDTALIDYKGKLSLDGNNLLIEASTFADLQEFANGTAFNAATSLQNALDQLADGDDLEDILDQFQDMTEDELREELNKIGPQSSLTTANATTSAAISVVGKFTGRSSGLANAATKADSDTYALLLSGPSLRDQDGYEVWTSAFGSYTDQDDQDNILGYRSTAVGSLVGIDRQSENALIGFALGYANADVDTHNSNSSTKLDALTAGLYFAYQPSKFKYEAGSIYTLGMSDYERETALNRTAEANDVLSHSFTNYIGTSYQMNFNDGRISFTPNAQLAYTYFTQESYSESNAGSLGLDVDSFSSDIVTATVGAKAEYQYNDQLTFNGLLLYKYDFTNDAPTVESTFQAFGSTPFQTTGIEADKVAIEFGAGFDYQISDKLKASLDYSYEHRSSLKTQNLTVGLNLLF</sequence>
<keyword evidence="4" id="KW-1185">Reference proteome</keyword>
<dbReference type="InterPro" id="IPR036709">
    <property type="entry name" value="Autotransporte_beta_dom_sf"/>
</dbReference>
<gene>
    <name evidence="3" type="primary">ompB_6</name>
    <name evidence="3" type="ORF">KS4_35390</name>
</gene>
<feature type="signal peptide" evidence="1">
    <location>
        <begin position="1"/>
        <end position="28"/>
    </location>
</feature>
<protein>
    <submittedName>
        <fullName evidence="3">Outer membrane protein B</fullName>
    </submittedName>
</protein>
<dbReference type="AlphaFoldDB" id="A0A517YZ08"/>
<dbReference type="EMBL" id="CP036425">
    <property type="protein sequence ID" value="QDU35456.1"/>
    <property type="molecule type" value="Genomic_DNA"/>
</dbReference>
<dbReference type="GO" id="GO:0019867">
    <property type="term" value="C:outer membrane"/>
    <property type="evidence" value="ECO:0007669"/>
    <property type="project" value="InterPro"/>
</dbReference>
<dbReference type="PROSITE" id="PS51208">
    <property type="entry name" value="AUTOTRANSPORTER"/>
    <property type="match status" value="1"/>
</dbReference>
<reference evidence="3 4" key="1">
    <citation type="submission" date="2019-02" db="EMBL/GenBank/DDBJ databases">
        <title>Deep-cultivation of Planctomycetes and their phenomic and genomic characterization uncovers novel biology.</title>
        <authorList>
            <person name="Wiegand S."/>
            <person name="Jogler M."/>
            <person name="Boedeker C."/>
            <person name="Pinto D."/>
            <person name="Vollmers J."/>
            <person name="Rivas-Marin E."/>
            <person name="Kohn T."/>
            <person name="Peeters S.H."/>
            <person name="Heuer A."/>
            <person name="Rast P."/>
            <person name="Oberbeckmann S."/>
            <person name="Bunk B."/>
            <person name="Jeske O."/>
            <person name="Meyerdierks A."/>
            <person name="Storesund J.E."/>
            <person name="Kallscheuer N."/>
            <person name="Luecker S."/>
            <person name="Lage O.M."/>
            <person name="Pohl T."/>
            <person name="Merkel B.J."/>
            <person name="Hornburger P."/>
            <person name="Mueller R.-W."/>
            <person name="Bruemmer F."/>
            <person name="Labrenz M."/>
            <person name="Spormann A.M."/>
            <person name="Op den Camp H."/>
            <person name="Overmann J."/>
            <person name="Amann R."/>
            <person name="Jetten M.S.M."/>
            <person name="Mascher T."/>
            <person name="Medema M.H."/>
            <person name="Devos D.P."/>
            <person name="Kaster A.-K."/>
            <person name="Ovreas L."/>
            <person name="Rohde M."/>
            <person name="Galperin M.Y."/>
            <person name="Jogler C."/>
        </authorList>
    </citation>
    <scope>NUCLEOTIDE SEQUENCE [LARGE SCALE GENOMIC DNA]</scope>
    <source>
        <strain evidence="3 4">KS4</strain>
    </source>
</reference>
<evidence type="ECO:0000313" key="3">
    <source>
        <dbReference type="EMBL" id="QDU35456.1"/>
    </source>
</evidence>
<dbReference type="SMART" id="SM00869">
    <property type="entry name" value="Autotransporter"/>
    <property type="match status" value="1"/>
</dbReference>
<dbReference type="Gene3D" id="2.40.128.130">
    <property type="entry name" value="Autotransporter beta-domain"/>
    <property type="match status" value="1"/>
</dbReference>
<dbReference type="InterPro" id="IPR005546">
    <property type="entry name" value="Autotransporte_beta"/>
</dbReference>
<evidence type="ECO:0000256" key="1">
    <source>
        <dbReference type="SAM" id="SignalP"/>
    </source>
</evidence>
<dbReference type="RefSeq" id="WP_200761380.1">
    <property type="nucleotide sequence ID" value="NZ_CP036425.1"/>
</dbReference>
<feature type="chain" id="PRO_5021830611" evidence="1">
    <location>
        <begin position="29"/>
        <end position="1114"/>
    </location>
</feature>
<dbReference type="Pfam" id="PF03797">
    <property type="entry name" value="Autotransporter"/>
    <property type="match status" value="1"/>
</dbReference>
<dbReference type="KEGG" id="pcor:KS4_35390"/>
<feature type="domain" description="Autotransporter" evidence="2">
    <location>
        <begin position="839"/>
        <end position="1114"/>
    </location>
</feature>
<dbReference type="SUPFAM" id="SSF103515">
    <property type="entry name" value="Autotransporter"/>
    <property type="match status" value="1"/>
</dbReference>
<organism evidence="3 4">
    <name type="scientific">Poriferisphaera corsica</name>
    <dbReference type="NCBI Taxonomy" id="2528020"/>
    <lineage>
        <taxon>Bacteria</taxon>
        <taxon>Pseudomonadati</taxon>
        <taxon>Planctomycetota</taxon>
        <taxon>Phycisphaerae</taxon>
        <taxon>Phycisphaerales</taxon>
        <taxon>Phycisphaeraceae</taxon>
        <taxon>Poriferisphaera</taxon>
    </lineage>
</organism>
<dbReference type="InterPro" id="IPR006315">
    <property type="entry name" value="OM_autotransptr_brl_dom"/>
</dbReference>
<keyword evidence="1" id="KW-0732">Signal</keyword>
<accession>A0A517YZ08</accession>
<dbReference type="NCBIfam" id="TIGR01414">
    <property type="entry name" value="autotrans_barl"/>
    <property type="match status" value="1"/>
</dbReference>
<proteinExistence type="predicted"/>
<dbReference type="Proteomes" id="UP000317369">
    <property type="component" value="Chromosome"/>
</dbReference>
<name>A0A517YZ08_9BACT</name>
<evidence type="ECO:0000259" key="2">
    <source>
        <dbReference type="PROSITE" id="PS51208"/>
    </source>
</evidence>